<evidence type="ECO:0000259" key="3">
    <source>
        <dbReference type="Pfam" id="PF23915"/>
    </source>
</evidence>
<dbReference type="Proteomes" id="UP000679179">
    <property type="component" value="Unassembled WGS sequence"/>
</dbReference>
<keyword evidence="2" id="KW-0378">Hydrolase</keyword>
<protein>
    <recommendedName>
        <fullName evidence="3">Alpha-amylase SusG-like C-terminal domain-containing protein</fullName>
    </recommendedName>
</protein>
<name>A0A919VGD4_9CLOT</name>
<dbReference type="AlphaFoldDB" id="A0A919VGD4"/>
<dbReference type="SUPFAM" id="SSF51011">
    <property type="entry name" value="Glycosyl hydrolase domain"/>
    <property type="match status" value="1"/>
</dbReference>
<evidence type="ECO:0000256" key="1">
    <source>
        <dbReference type="ARBA" id="ARBA00008061"/>
    </source>
</evidence>
<evidence type="ECO:0000313" key="5">
    <source>
        <dbReference type="Proteomes" id="UP000679179"/>
    </source>
</evidence>
<keyword evidence="2" id="KW-0326">Glycosidase</keyword>
<evidence type="ECO:0000256" key="2">
    <source>
        <dbReference type="ARBA" id="ARBA00023295"/>
    </source>
</evidence>
<dbReference type="InterPro" id="IPR013780">
    <property type="entry name" value="Glyco_hydro_b"/>
</dbReference>
<sequence>MSFMEDYKNVFAYIREYQDNKLFIICNFSNKSIDINLNYNIKKVVLSNYEHIKRFYNDIEMRSYEAIVLDIV</sequence>
<comment type="similarity">
    <text evidence="1">Belongs to the glycosyl hydrolase 13 family.</text>
</comment>
<accession>A0A919VGD4</accession>
<keyword evidence="5" id="KW-1185">Reference proteome</keyword>
<proteinExistence type="inferred from homology"/>
<dbReference type="RefSeq" id="WP_407644981.1">
    <property type="nucleotide sequence ID" value="NZ_BOPZ01000013.1"/>
</dbReference>
<evidence type="ECO:0000313" key="4">
    <source>
        <dbReference type="EMBL" id="GIM29072.1"/>
    </source>
</evidence>
<dbReference type="EMBL" id="BOPZ01000013">
    <property type="protein sequence ID" value="GIM29072.1"/>
    <property type="molecule type" value="Genomic_DNA"/>
</dbReference>
<dbReference type="Pfam" id="PF23915">
    <property type="entry name" value="SusG_C"/>
    <property type="match status" value="1"/>
</dbReference>
<comment type="caution">
    <text evidence="4">The sequence shown here is derived from an EMBL/GenBank/DDBJ whole genome shotgun (WGS) entry which is preliminary data.</text>
</comment>
<organism evidence="4 5">
    <name type="scientific">Clostridium polyendosporum</name>
    <dbReference type="NCBI Taxonomy" id="69208"/>
    <lineage>
        <taxon>Bacteria</taxon>
        <taxon>Bacillati</taxon>
        <taxon>Bacillota</taxon>
        <taxon>Clostridia</taxon>
        <taxon>Eubacteriales</taxon>
        <taxon>Clostridiaceae</taxon>
        <taxon>Clostridium</taxon>
    </lineage>
</organism>
<feature type="domain" description="Alpha-amylase SusG-like C-terminal" evidence="3">
    <location>
        <begin position="10"/>
        <end position="68"/>
    </location>
</feature>
<reference evidence="4" key="1">
    <citation type="submission" date="2021-03" db="EMBL/GenBank/DDBJ databases">
        <title>Taxonomic study of Clostridium polyendosporum from meadow-gley soil under rice.</title>
        <authorList>
            <person name="Kobayashi H."/>
            <person name="Tanizawa Y."/>
            <person name="Yagura M."/>
        </authorList>
    </citation>
    <scope>NUCLEOTIDE SEQUENCE</scope>
    <source>
        <strain evidence="4">JCM 30710</strain>
    </source>
</reference>
<dbReference type="Gene3D" id="2.60.40.1180">
    <property type="entry name" value="Golgi alpha-mannosidase II"/>
    <property type="match status" value="1"/>
</dbReference>
<gene>
    <name evidence="4" type="ORF">CPJCM30710_17380</name>
</gene>
<dbReference type="GO" id="GO:0016798">
    <property type="term" value="F:hydrolase activity, acting on glycosyl bonds"/>
    <property type="evidence" value="ECO:0007669"/>
    <property type="project" value="UniProtKB-KW"/>
</dbReference>
<dbReference type="InterPro" id="IPR056300">
    <property type="entry name" value="SusG-like_C"/>
</dbReference>